<keyword evidence="4" id="KW-1185">Reference proteome</keyword>
<dbReference type="CDD" id="cd00995">
    <property type="entry name" value="PBP2_NikA_DppA_OppA_like"/>
    <property type="match status" value="1"/>
</dbReference>
<dbReference type="InterPro" id="IPR039424">
    <property type="entry name" value="SBP_5"/>
</dbReference>
<evidence type="ECO:0000313" key="4">
    <source>
        <dbReference type="Proteomes" id="UP001501736"/>
    </source>
</evidence>
<dbReference type="Proteomes" id="UP001501736">
    <property type="component" value="Unassembled WGS sequence"/>
</dbReference>
<evidence type="ECO:0000256" key="1">
    <source>
        <dbReference type="SAM" id="SignalP"/>
    </source>
</evidence>
<evidence type="ECO:0000313" key="3">
    <source>
        <dbReference type="EMBL" id="GAA3279874.1"/>
    </source>
</evidence>
<evidence type="ECO:0000259" key="2">
    <source>
        <dbReference type="Pfam" id="PF00496"/>
    </source>
</evidence>
<dbReference type="InterPro" id="IPR000914">
    <property type="entry name" value="SBP_5_dom"/>
</dbReference>
<dbReference type="PROSITE" id="PS51257">
    <property type="entry name" value="PROKAR_LIPOPROTEIN"/>
    <property type="match status" value="1"/>
</dbReference>
<accession>A0ABP6R7B7</accession>
<dbReference type="PANTHER" id="PTHR30290">
    <property type="entry name" value="PERIPLASMIC BINDING COMPONENT OF ABC TRANSPORTER"/>
    <property type="match status" value="1"/>
</dbReference>
<dbReference type="PANTHER" id="PTHR30290:SF83">
    <property type="entry name" value="ABC TRANSPORTER SUBSTRATE-BINDING PROTEIN"/>
    <property type="match status" value="1"/>
</dbReference>
<dbReference type="Gene3D" id="3.40.190.10">
    <property type="entry name" value="Periplasmic binding protein-like II"/>
    <property type="match status" value="1"/>
</dbReference>
<dbReference type="EMBL" id="BAAAYG010000002">
    <property type="protein sequence ID" value="GAA3279874.1"/>
    <property type="molecule type" value="Genomic_DNA"/>
</dbReference>
<proteinExistence type="predicted"/>
<name>A0ABP6R7B7_9MICC</name>
<reference evidence="4" key="1">
    <citation type="journal article" date="2019" name="Int. J. Syst. Evol. Microbiol.">
        <title>The Global Catalogue of Microorganisms (GCM) 10K type strain sequencing project: providing services to taxonomists for standard genome sequencing and annotation.</title>
        <authorList>
            <consortium name="The Broad Institute Genomics Platform"/>
            <consortium name="The Broad Institute Genome Sequencing Center for Infectious Disease"/>
            <person name="Wu L."/>
            <person name="Ma J."/>
        </authorList>
    </citation>
    <scope>NUCLEOTIDE SEQUENCE [LARGE SCALE GENOMIC DNA]</scope>
    <source>
        <strain evidence="4">JCM 11483</strain>
    </source>
</reference>
<protein>
    <submittedName>
        <fullName evidence="3">ABC transporter substrate-binding protein</fullName>
    </submittedName>
</protein>
<feature type="chain" id="PRO_5046061825" evidence="1">
    <location>
        <begin position="25"/>
        <end position="533"/>
    </location>
</feature>
<organism evidence="3 4">
    <name type="scientific">Nesterenkonia halobia</name>
    <dbReference type="NCBI Taxonomy" id="37922"/>
    <lineage>
        <taxon>Bacteria</taxon>
        <taxon>Bacillati</taxon>
        <taxon>Actinomycetota</taxon>
        <taxon>Actinomycetes</taxon>
        <taxon>Micrococcales</taxon>
        <taxon>Micrococcaceae</taxon>
        <taxon>Nesterenkonia</taxon>
    </lineage>
</organism>
<dbReference type="RefSeq" id="WP_344717505.1">
    <property type="nucleotide sequence ID" value="NZ_BAAAYG010000002.1"/>
</dbReference>
<dbReference type="InterPro" id="IPR030678">
    <property type="entry name" value="Peptide/Ni-bd"/>
</dbReference>
<comment type="caution">
    <text evidence="3">The sequence shown here is derived from an EMBL/GenBank/DDBJ whole genome shotgun (WGS) entry which is preliminary data.</text>
</comment>
<feature type="domain" description="Solute-binding protein family 5" evidence="2">
    <location>
        <begin position="83"/>
        <end position="452"/>
    </location>
</feature>
<dbReference type="PIRSF" id="PIRSF002741">
    <property type="entry name" value="MppA"/>
    <property type="match status" value="1"/>
</dbReference>
<sequence length="533" mass="59580">MRHKATMRRAAVATTAAAALTLTACGGGDGGGGEASADGGTVSIYNCEPQNLMPGNSTEVCGSKVLEQLYTGLTGVDFETYEAVPGVAEEWETEDNETWTFHLGEDWTFHNGDEITAQTFVDTFNWTVDPENAQQNASFYDKIAGYQALVDGEAEELEGVRAVDDYTLEIELTEPFSPLPLMLSYTGFYPLPQEAFEDPDSYEQAPVGNGQYQMDGEWVHDQHINLTRYEDYAGEEAGKPANIEWRIYADAEAAYLDAQSGELDVMDEVTPNHWGQLEADFGDNQQSFETSSFEYLGFPLYQEEYQDVDVRRALSMAIDREEIIEQIFDGQNVPASGVIPPMMPEYRDDACDTCSFEPDRAAELYEEAGGPSELTLYFNSGAGHEAWTEAVANQWQENLGVESVEFESMEFAQYLDLHDSDEITGPFRLGWVLSYPATQYAMEPIYTTDQSSNYTGFSNEEFDRLIDEGNSATDQDAASTAYQEAEDILMEEMPLIPLWFKSYPVVTSERVDDSSVVMDYRTFVRVEDLEVTE</sequence>
<gene>
    <name evidence="3" type="ORF">GCM10020260_03430</name>
</gene>
<feature type="signal peptide" evidence="1">
    <location>
        <begin position="1"/>
        <end position="24"/>
    </location>
</feature>
<keyword evidence="1" id="KW-0732">Signal</keyword>
<dbReference type="Gene3D" id="3.10.105.10">
    <property type="entry name" value="Dipeptide-binding Protein, Domain 3"/>
    <property type="match status" value="1"/>
</dbReference>
<dbReference type="Gene3D" id="3.90.76.10">
    <property type="entry name" value="Dipeptide-binding Protein, Domain 1"/>
    <property type="match status" value="1"/>
</dbReference>
<dbReference type="Pfam" id="PF00496">
    <property type="entry name" value="SBP_bac_5"/>
    <property type="match status" value="1"/>
</dbReference>
<dbReference type="SUPFAM" id="SSF53850">
    <property type="entry name" value="Periplasmic binding protein-like II"/>
    <property type="match status" value="1"/>
</dbReference>